<dbReference type="Gene3D" id="3.30.1380.10">
    <property type="match status" value="1"/>
</dbReference>
<comment type="catalytic activity">
    <reaction evidence="1 9 10">
        <text>D-alanyl-D-alanine + H2O = 2 D-alanine</text>
        <dbReference type="Rhea" id="RHEA:20661"/>
        <dbReference type="ChEBI" id="CHEBI:15377"/>
        <dbReference type="ChEBI" id="CHEBI:57416"/>
        <dbReference type="ChEBI" id="CHEBI:57822"/>
        <dbReference type="EC" id="3.4.13.22"/>
    </reaction>
</comment>
<dbReference type="KEGG" id="paqt:E8L99_10080"/>
<keyword evidence="5 9" id="KW-0862">Zinc</keyword>
<feature type="binding site" evidence="9">
    <location>
        <position position="146"/>
    </location>
    <ligand>
        <name>Zn(2+)</name>
        <dbReference type="ChEBI" id="CHEBI:29105"/>
        <note>catalytic</note>
    </ligand>
</feature>
<evidence type="ECO:0000256" key="11">
    <source>
        <dbReference type="SAM" id="SignalP"/>
    </source>
</evidence>
<evidence type="ECO:0000256" key="1">
    <source>
        <dbReference type="ARBA" id="ARBA00001362"/>
    </source>
</evidence>
<dbReference type="HAMAP" id="MF_01924">
    <property type="entry name" value="A_A_dipeptidase"/>
    <property type="match status" value="1"/>
</dbReference>
<feature type="binding site" evidence="9">
    <location>
        <position position="229"/>
    </location>
    <ligand>
        <name>Zn(2+)</name>
        <dbReference type="ChEBI" id="CHEBI:29105"/>
        <note>catalytic</note>
    </ligand>
</feature>
<comment type="function">
    <text evidence="9 10">Catalyzes hydrolysis of the D-alanyl-D-alanine dipeptide.</text>
</comment>
<evidence type="ECO:0000256" key="9">
    <source>
        <dbReference type="HAMAP-Rule" id="MF_01924"/>
    </source>
</evidence>
<feature type="signal peptide" evidence="11">
    <location>
        <begin position="1"/>
        <end position="20"/>
    </location>
</feature>
<name>A0A4D7QLT0_9HYPH</name>
<keyword evidence="2 9" id="KW-0645">Protease</keyword>
<evidence type="ECO:0000256" key="4">
    <source>
        <dbReference type="ARBA" id="ARBA00022801"/>
    </source>
</evidence>
<sequence>MVMRWPTVLAAVLISGTASAQTAMPSGFVHLAEVNASIRQDIRYAGSRNFVGRPIAGYRAAECVLTREAAQALDRVQKSLAARGLTLVVWDCYRPASAVADFMAWSRDLSDQRQRAIFYPAVEKRTLTSDGYLSARSTHSRGSTVDLGIAPASGGWPPSGSLGPGACTAPAAQRGNEGTLDFGTAYDCFDPLSHGAARGVAREAQANRRMLALAMAAQGFRAYAKEWWHFQLRNEPFPTQTFDFPIPPRGMR</sequence>
<reference evidence="12 13" key="1">
    <citation type="submission" date="2019-04" db="EMBL/GenBank/DDBJ databases">
        <title>Phreatobacter aquaticus sp. nov.</title>
        <authorList>
            <person name="Choi A."/>
            <person name="Baek K."/>
        </authorList>
    </citation>
    <scope>NUCLEOTIDE SEQUENCE [LARGE SCALE GENOMIC DNA]</scope>
    <source>
        <strain evidence="12 13">NMCR1094</strain>
    </source>
</reference>
<keyword evidence="13" id="KW-1185">Reference proteome</keyword>
<evidence type="ECO:0000256" key="3">
    <source>
        <dbReference type="ARBA" id="ARBA00022723"/>
    </source>
</evidence>
<dbReference type="PANTHER" id="PTHR43126:SF1">
    <property type="entry name" value="D-ALANYL-D-ALANINE DIPEPTIDASE"/>
    <property type="match status" value="1"/>
</dbReference>
<keyword evidence="7 9" id="KW-0482">Metalloprotease</keyword>
<feature type="chain" id="PRO_5020590678" description="D-alanyl-D-alanine dipeptidase" evidence="11">
    <location>
        <begin position="21"/>
        <end position="252"/>
    </location>
</feature>
<dbReference type="GO" id="GO:0008237">
    <property type="term" value="F:metallopeptidase activity"/>
    <property type="evidence" value="ECO:0007669"/>
    <property type="project" value="UniProtKB-KW"/>
</dbReference>
<dbReference type="GO" id="GO:0071555">
    <property type="term" value="P:cell wall organization"/>
    <property type="evidence" value="ECO:0007669"/>
    <property type="project" value="UniProtKB-KW"/>
</dbReference>
<proteinExistence type="inferred from homology"/>
<gene>
    <name evidence="9" type="primary">ddpX</name>
    <name evidence="12" type="ORF">E8L99_10080</name>
</gene>
<evidence type="ECO:0000256" key="5">
    <source>
        <dbReference type="ARBA" id="ARBA00022833"/>
    </source>
</evidence>
<dbReference type="GO" id="GO:0006508">
    <property type="term" value="P:proteolysis"/>
    <property type="evidence" value="ECO:0007669"/>
    <property type="project" value="UniProtKB-KW"/>
</dbReference>
<evidence type="ECO:0000256" key="10">
    <source>
        <dbReference type="PIRNR" id="PIRNR026671"/>
    </source>
</evidence>
<evidence type="ECO:0000313" key="13">
    <source>
        <dbReference type="Proteomes" id="UP000298588"/>
    </source>
</evidence>
<dbReference type="AlphaFoldDB" id="A0A4D7QLT0"/>
<evidence type="ECO:0000256" key="2">
    <source>
        <dbReference type="ARBA" id="ARBA00022670"/>
    </source>
</evidence>
<evidence type="ECO:0000256" key="6">
    <source>
        <dbReference type="ARBA" id="ARBA00022997"/>
    </source>
</evidence>
<dbReference type="Proteomes" id="UP000298588">
    <property type="component" value="Chromosome"/>
</dbReference>
<comment type="cofactor">
    <cofactor evidence="9">
        <name>Zn(2+)</name>
        <dbReference type="ChEBI" id="CHEBI:29105"/>
    </cofactor>
    <text evidence="9">Binds 1 zinc ion per subunit.</text>
</comment>
<evidence type="ECO:0000256" key="8">
    <source>
        <dbReference type="ARBA" id="ARBA00023316"/>
    </source>
</evidence>
<accession>A0A4D7QLT0</accession>
<keyword evidence="11" id="KW-0732">Signal</keyword>
<dbReference type="PANTHER" id="PTHR43126">
    <property type="entry name" value="D-ALANYL-D-ALANINE DIPEPTIDASE"/>
    <property type="match status" value="1"/>
</dbReference>
<dbReference type="EC" id="3.4.13.22" evidence="9 10"/>
<feature type="binding site" evidence="9">
    <location>
        <position position="139"/>
    </location>
    <ligand>
        <name>Zn(2+)</name>
        <dbReference type="ChEBI" id="CHEBI:29105"/>
        <note>catalytic</note>
    </ligand>
</feature>
<dbReference type="SUPFAM" id="SSF55166">
    <property type="entry name" value="Hedgehog/DD-peptidase"/>
    <property type="match status" value="1"/>
</dbReference>
<dbReference type="Pfam" id="PF01427">
    <property type="entry name" value="Peptidase_M15"/>
    <property type="match status" value="2"/>
</dbReference>
<dbReference type="GO" id="GO:0008270">
    <property type="term" value="F:zinc ion binding"/>
    <property type="evidence" value="ECO:0007669"/>
    <property type="project" value="UniProtKB-UniRule"/>
</dbReference>
<protein>
    <recommendedName>
        <fullName evidence="9 10">D-alanyl-D-alanine dipeptidase</fullName>
        <shortName evidence="9 10">D-Ala-D-Ala dipeptidase</shortName>
        <ecNumber evidence="9 10">3.4.13.22</ecNumber>
    </recommendedName>
</protein>
<evidence type="ECO:0000256" key="7">
    <source>
        <dbReference type="ARBA" id="ARBA00023049"/>
    </source>
</evidence>
<evidence type="ECO:0000313" key="12">
    <source>
        <dbReference type="EMBL" id="QCK86077.1"/>
    </source>
</evidence>
<dbReference type="GO" id="GO:0160237">
    <property type="term" value="F:D-Ala-D-Ala dipeptidase activity"/>
    <property type="evidence" value="ECO:0007669"/>
    <property type="project" value="UniProtKB-EC"/>
</dbReference>
<keyword evidence="8 10" id="KW-0961">Cell wall biogenesis/degradation</keyword>
<dbReference type="PIRSF" id="PIRSF026671">
    <property type="entry name" value="AA_dipeptidase"/>
    <property type="match status" value="1"/>
</dbReference>
<dbReference type="OrthoDB" id="9801430at2"/>
<organism evidence="12 13">
    <name type="scientific">Phreatobacter aquaticus</name>
    <dbReference type="NCBI Taxonomy" id="2570229"/>
    <lineage>
        <taxon>Bacteria</taxon>
        <taxon>Pseudomonadati</taxon>
        <taxon>Pseudomonadota</taxon>
        <taxon>Alphaproteobacteria</taxon>
        <taxon>Hyphomicrobiales</taxon>
        <taxon>Phreatobacteraceae</taxon>
        <taxon>Phreatobacter</taxon>
    </lineage>
</organism>
<keyword evidence="4 9" id="KW-0378">Hydrolase</keyword>
<dbReference type="CDD" id="cd14817">
    <property type="entry name" value="D-Ala-D-Ala_dipeptidase_VanX"/>
    <property type="match status" value="1"/>
</dbReference>
<dbReference type="InterPro" id="IPR000755">
    <property type="entry name" value="A_A_dipeptidase"/>
</dbReference>
<dbReference type="InterPro" id="IPR009045">
    <property type="entry name" value="Zn_M74/Hedgehog-like"/>
</dbReference>
<comment type="similarity">
    <text evidence="9 10">Belongs to the peptidase M15D family.</text>
</comment>
<keyword evidence="3 9" id="KW-0479">Metal-binding</keyword>
<feature type="active site" description="Proton donor/acceptor" evidence="9">
    <location>
        <position position="226"/>
    </location>
</feature>
<keyword evidence="6 9" id="KW-0224">Dipeptidase</keyword>
<feature type="site" description="Transition state stabilizer" evidence="9">
    <location>
        <position position="94"/>
    </location>
</feature>
<dbReference type="EMBL" id="CP039865">
    <property type="protein sequence ID" value="QCK86077.1"/>
    <property type="molecule type" value="Genomic_DNA"/>
</dbReference>